<gene>
    <name evidence="1" type="ORF">DORFOR_01163</name>
</gene>
<name>B0G4H6_9FIRM</name>
<organism evidence="1 2">
    <name type="scientific">Dorea formicigenerans ATCC 27755</name>
    <dbReference type="NCBI Taxonomy" id="411461"/>
    <lineage>
        <taxon>Bacteria</taxon>
        <taxon>Bacillati</taxon>
        <taxon>Bacillota</taxon>
        <taxon>Clostridia</taxon>
        <taxon>Lachnospirales</taxon>
        <taxon>Lachnospiraceae</taxon>
        <taxon>Dorea</taxon>
    </lineage>
</organism>
<dbReference type="PaxDb" id="411461-DORFOR_01163"/>
<protein>
    <submittedName>
        <fullName evidence="1">Putative phage minor capsid protein</fullName>
    </submittedName>
</protein>
<dbReference type="AlphaFoldDB" id="B0G4H6"/>
<dbReference type="RefSeq" id="WP_005332025.1">
    <property type="nucleotide sequence ID" value="NZ_AAXA02000011.1"/>
</dbReference>
<dbReference type="STRING" id="411461.DORFOR_01163"/>
<proteinExistence type="predicted"/>
<dbReference type="Proteomes" id="UP000005359">
    <property type="component" value="Unassembled WGS sequence"/>
</dbReference>
<evidence type="ECO:0000313" key="1">
    <source>
        <dbReference type="EMBL" id="EDR47628.1"/>
    </source>
</evidence>
<dbReference type="GeneID" id="92863032"/>
<evidence type="ECO:0000313" key="2">
    <source>
        <dbReference type="Proteomes" id="UP000005359"/>
    </source>
</evidence>
<sequence>MLERLKTFVRGVIRKMFPAKSIEQALDVKPCISSVMQERIEFWHNMYIGIAPWCKGSVTSLRKEQGICMEFANVCLNEMESQVSIERLDDIYKKAIQDLNENLQSGLALGSFIIKPLGGDKVEYLTADKFVPLAYDERGRLTDVVFIQDKKDGEDYYRRLERHTLIDSMLTISNRAFVSKSQDDIGREISLESVEEWKNFPKSVSYQGIDKPDFGYYRNPIKNEIDGSPCGVSIYEAGIDRLEEVDNQNARIKWEFKSGERAIQVTPQAVKKTTIGPNGEMSFETADLDERLYRTVDLQDGECKDFYREWSPEFRDTNIINGLNYHLRQLEFSVCLSYGDLSDVADVDKTATEAKIAKKRKFNMVAAIQSNLKDCLEDLVYALAFYNAMLRSGYEFSCTFKDSILEDEATERENDRADVALGAMQLWEYRMKHYAEDEETAKKMVAQTADVIE</sequence>
<dbReference type="EMBL" id="AAXA02000011">
    <property type="protein sequence ID" value="EDR47628.1"/>
    <property type="molecule type" value="Genomic_DNA"/>
</dbReference>
<accession>B0G4H6</accession>
<reference evidence="1 2" key="2">
    <citation type="submission" date="2007-10" db="EMBL/GenBank/DDBJ databases">
        <authorList>
            <person name="Fulton L."/>
            <person name="Clifton S."/>
            <person name="Fulton B."/>
            <person name="Xu J."/>
            <person name="Minx P."/>
            <person name="Pepin K.H."/>
            <person name="Johnson M."/>
            <person name="Thiruvilangam P."/>
            <person name="Bhonagiri V."/>
            <person name="Nash W.E."/>
            <person name="Wang C."/>
            <person name="Mardis E.R."/>
            <person name="Wilson R.K."/>
        </authorList>
    </citation>
    <scope>NUCLEOTIDE SEQUENCE [LARGE SCALE GENOMIC DNA]</scope>
    <source>
        <strain evidence="1 2">ATCC 27755</strain>
    </source>
</reference>
<dbReference type="eggNOG" id="ENOG502Z88Q">
    <property type="taxonomic scope" value="Bacteria"/>
</dbReference>
<reference evidence="1 2" key="1">
    <citation type="submission" date="2007-10" db="EMBL/GenBank/DDBJ databases">
        <title>Draft genome sequence of Dorea formicigenerans(ATCC 27755).</title>
        <authorList>
            <person name="Sudarsanam P."/>
            <person name="Ley R."/>
            <person name="Guruge J."/>
            <person name="Turnbaugh P.J."/>
            <person name="Mahowald M."/>
            <person name="Liep D."/>
            <person name="Gordon J."/>
        </authorList>
    </citation>
    <scope>NUCLEOTIDE SEQUENCE [LARGE SCALE GENOMIC DNA]</scope>
    <source>
        <strain evidence="1 2">ATCC 27755</strain>
    </source>
</reference>
<comment type="caution">
    <text evidence="1">The sequence shown here is derived from an EMBL/GenBank/DDBJ whole genome shotgun (WGS) entry which is preliminary data.</text>
</comment>